<dbReference type="Gene3D" id="3.30.2010.30">
    <property type="match status" value="1"/>
</dbReference>
<dbReference type="GO" id="GO:0016020">
    <property type="term" value="C:membrane"/>
    <property type="evidence" value="ECO:0007669"/>
    <property type="project" value="TreeGrafter"/>
</dbReference>
<dbReference type="Gene3D" id="2.60.40.1730">
    <property type="entry name" value="tricorn interacting facor f3 domain"/>
    <property type="match status" value="1"/>
</dbReference>
<name>A0A9P1ISW7_9PELO</name>
<keyword evidence="4" id="KW-1185">Reference proteome</keyword>
<keyword evidence="1" id="KW-0812">Transmembrane</keyword>
<dbReference type="PANTHER" id="PTHR11533:SF299">
    <property type="entry name" value="AMINOPEPTIDASE"/>
    <property type="match status" value="1"/>
</dbReference>
<dbReference type="GO" id="GO:0070006">
    <property type="term" value="F:metalloaminopeptidase activity"/>
    <property type="evidence" value="ECO:0007669"/>
    <property type="project" value="TreeGrafter"/>
</dbReference>
<keyword evidence="1" id="KW-1133">Transmembrane helix</keyword>
<keyword evidence="1" id="KW-0472">Membrane</keyword>
<dbReference type="InterPro" id="IPR050344">
    <property type="entry name" value="Peptidase_M1_aminopeptidases"/>
</dbReference>
<dbReference type="GO" id="GO:0005737">
    <property type="term" value="C:cytoplasm"/>
    <property type="evidence" value="ECO:0007669"/>
    <property type="project" value="TreeGrafter"/>
</dbReference>
<dbReference type="InterPro" id="IPR045357">
    <property type="entry name" value="Aminopeptidase_N-like_N"/>
</dbReference>
<feature type="transmembrane region" description="Helical" evidence="1">
    <location>
        <begin position="21"/>
        <end position="44"/>
    </location>
</feature>
<evidence type="ECO:0000313" key="4">
    <source>
        <dbReference type="Proteomes" id="UP001152747"/>
    </source>
</evidence>
<dbReference type="AlphaFoldDB" id="A0A9P1ISW7"/>
<dbReference type="GO" id="GO:0008270">
    <property type="term" value="F:zinc ion binding"/>
    <property type="evidence" value="ECO:0007669"/>
    <property type="project" value="TreeGrafter"/>
</dbReference>
<feature type="domain" description="Aminopeptidase N-like N-terminal" evidence="2">
    <location>
        <begin position="72"/>
        <end position="262"/>
    </location>
</feature>
<sequence>MYSSSAASSSSRFSPRRPFSAAIVILILTFLCSMFIVGFIYLLIIVKHVETSIYENLESKWHPDQIPMNHKPFLYDLRLKLYFAWNKNLSFDQQENTFDGSVRINFESGGGSRIILHSKNISIEECFLIKPNGEEIIVNNMTYGDDFDIFNIFLDFEMENERNYSLKINYSGKFEEKNKYGLFQIPYANGQKYILATHLQMTEARTVLPCIDIPSAKAQFAVTLIHPIGTHAVGNMMENKISNDSNWTTTSFKTTPFMSTYLLAFVISDYPYLEKVTKNGIRTRVYCDPEKIENAKLAISVVEPLLDFFRKIFQCVLSSR</sequence>
<dbReference type="Proteomes" id="UP001152747">
    <property type="component" value="Unassembled WGS sequence"/>
</dbReference>
<dbReference type="PRINTS" id="PR00756">
    <property type="entry name" value="ALADIPTASE"/>
</dbReference>
<dbReference type="GO" id="GO:0042277">
    <property type="term" value="F:peptide binding"/>
    <property type="evidence" value="ECO:0007669"/>
    <property type="project" value="TreeGrafter"/>
</dbReference>
<dbReference type="GO" id="GO:0043171">
    <property type="term" value="P:peptide catabolic process"/>
    <property type="evidence" value="ECO:0007669"/>
    <property type="project" value="TreeGrafter"/>
</dbReference>
<dbReference type="InterPro" id="IPR001930">
    <property type="entry name" value="Peptidase_M1"/>
</dbReference>
<dbReference type="Pfam" id="PF17900">
    <property type="entry name" value="Peptidase_M1_N"/>
    <property type="match status" value="1"/>
</dbReference>
<dbReference type="EMBL" id="CANHGI010000005">
    <property type="protein sequence ID" value="CAI5451505.1"/>
    <property type="molecule type" value="Genomic_DNA"/>
</dbReference>
<organism evidence="3 4">
    <name type="scientific">Caenorhabditis angaria</name>
    <dbReference type="NCBI Taxonomy" id="860376"/>
    <lineage>
        <taxon>Eukaryota</taxon>
        <taxon>Metazoa</taxon>
        <taxon>Ecdysozoa</taxon>
        <taxon>Nematoda</taxon>
        <taxon>Chromadorea</taxon>
        <taxon>Rhabditida</taxon>
        <taxon>Rhabditina</taxon>
        <taxon>Rhabditomorpha</taxon>
        <taxon>Rhabditoidea</taxon>
        <taxon>Rhabditidae</taxon>
        <taxon>Peloderinae</taxon>
        <taxon>Caenorhabditis</taxon>
    </lineage>
</organism>
<proteinExistence type="predicted"/>
<reference evidence="3" key="1">
    <citation type="submission" date="2022-11" db="EMBL/GenBank/DDBJ databases">
        <authorList>
            <person name="Kikuchi T."/>
        </authorList>
    </citation>
    <scope>NUCLEOTIDE SEQUENCE</scope>
    <source>
        <strain evidence="3">PS1010</strain>
    </source>
</reference>
<dbReference type="InterPro" id="IPR042097">
    <property type="entry name" value="Aminopeptidase_N-like_N_sf"/>
</dbReference>
<evidence type="ECO:0000256" key="1">
    <source>
        <dbReference type="SAM" id="Phobius"/>
    </source>
</evidence>
<dbReference type="SUPFAM" id="SSF63737">
    <property type="entry name" value="Leukotriene A4 hydrolase N-terminal domain"/>
    <property type="match status" value="1"/>
</dbReference>
<evidence type="ECO:0000259" key="2">
    <source>
        <dbReference type="Pfam" id="PF17900"/>
    </source>
</evidence>
<dbReference type="GO" id="GO:0006508">
    <property type="term" value="P:proteolysis"/>
    <property type="evidence" value="ECO:0007669"/>
    <property type="project" value="InterPro"/>
</dbReference>
<comment type="caution">
    <text evidence="3">The sequence shown here is derived from an EMBL/GenBank/DDBJ whole genome shotgun (WGS) entry which is preliminary data.</text>
</comment>
<accession>A0A9P1ISW7</accession>
<dbReference type="OrthoDB" id="10031169at2759"/>
<evidence type="ECO:0000313" key="3">
    <source>
        <dbReference type="EMBL" id="CAI5451505.1"/>
    </source>
</evidence>
<protein>
    <recommendedName>
        <fullName evidence="2">Aminopeptidase N-like N-terminal domain-containing protein</fullName>
    </recommendedName>
</protein>
<dbReference type="GO" id="GO:0005615">
    <property type="term" value="C:extracellular space"/>
    <property type="evidence" value="ECO:0007669"/>
    <property type="project" value="TreeGrafter"/>
</dbReference>
<gene>
    <name evidence="3" type="ORF">CAMP_LOCUS14142</name>
</gene>
<dbReference type="PANTHER" id="PTHR11533">
    <property type="entry name" value="PROTEASE M1 ZINC METALLOPROTEASE"/>
    <property type="match status" value="1"/>
</dbReference>